<sequence>MVAKAVVVRRGKPRKVVAKPLSAEKRTSFFNAVGLLAAKGNEKMLSSSSEAQA</sequence>
<evidence type="ECO:0000313" key="1">
    <source>
        <dbReference type="EMBL" id="MPM82196.1"/>
    </source>
</evidence>
<dbReference type="EMBL" id="VSSQ01031349">
    <property type="protein sequence ID" value="MPM82196.1"/>
    <property type="molecule type" value="Genomic_DNA"/>
</dbReference>
<name>A0A645CYE9_9ZZZZ</name>
<reference evidence="1" key="1">
    <citation type="submission" date="2019-08" db="EMBL/GenBank/DDBJ databases">
        <authorList>
            <person name="Kucharzyk K."/>
            <person name="Murdoch R.W."/>
            <person name="Higgins S."/>
            <person name="Loffler F."/>
        </authorList>
    </citation>
    <scope>NUCLEOTIDE SEQUENCE</scope>
</reference>
<protein>
    <submittedName>
        <fullName evidence="1">Uncharacterized protein</fullName>
    </submittedName>
</protein>
<gene>
    <name evidence="1" type="ORF">SDC9_129257</name>
</gene>
<organism evidence="1">
    <name type="scientific">bioreactor metagenome</name>
    <dbReference type="NCBI Taxonomy" id="1076179"/>
    <lineage>
        <taxon>unclassified sequences</taxon>
        <taxon>metagenomes</taxon>
        <taxon>ecological metagenomes</taxon>
    </lineage>
</organism>
<proteinExistence type="predicted"/>
<accession>A0A645CYE9</accession>
<comment type="caution">
    <text evidence="1">The sequence shown here is derived from an EMBL/GenBank/DDBJ whole genome shotgun (WGS) entry which is preliminary data.</text>
</comment>
<dbReference type="AlphaFoldDB" id="A0A645CYE9"/>